<dbReference type="FunFam" id="3.40.50.2300:FF:000001">
    <property type="entry name" value="DNA-binding response regulator PhoB"/>
    <property type="match status" value="1"/>
</dbReference>
<dbReference type="GO" id="GO:0005829">
    <property type="term" value="C:cytosol"/>
    <property type="evidence" value="ECO:0007669"/>
    <property type="project" value="TreeGrafter"/>
</dbReference>
<keyword evidence="5" id="KW-0804">Transcription</keyword>
<dbReference type="AlphaFoldDB" id="A0AAW6TS50"/>
<evidence type="ECO:0000313" key="11">
    <source>
        <dbReference type="Proteomes" id="UP001431776"/>
    </source>
</evidence>
<dbReference type="CDD" id="cd17574">
    <property type="entry name" value="REC_OmpR"/>
    <property type="match status" value="1"/>
</dbReference>
<keyword evidence="4 7" id="KW-0238">DNA-binding</keyword>
<feature type="modified residue" description="4-aspartylphosphate" evidence="6">
    <location>
        <position position="52"/>
    </location>
</feature>
<dbReference type="Proteomes" id="UP001431776">
    <property type="component" value="Unassembled WGS sequence"/>
</dbReference>
<organism evidence="10 11">
    <name type="scientific">Anaerobaca lacustris</name>
    <dbReference type="NCBI Taxonomy" id="3044600"/>
    <lineage>
        <taxon>Bacteria</taxon>
        <taxon>Pseudomonadati</taxon>
        <taxon>Planctomycetota</taxon>
        <taxon>Phycisphaerae</taxon>
        <taxon>Sedimentisphaerales</taxon>
        <taxon>Anaerobacaceae</taxon>
        <taxon>Anaerobaca</taxon>
    </lineage>
</organism>
<keyword evidence="2" id="KW-0902">Two-component regulatory system</keyword>
<dbReference type="SMART" id="SM00862">
    <property type="entry name" value="Trans_reg_C"/>
    <property type="match status" value="1"/>
</dbReference>
<keyword evidence="11" id="KW-1185">Reference proteome</keyword>
<dbReference type="GO" id="GO:0006355">
    <property type="term" value="P:regulation of DNA-templated transcription"/>
    <property type="evidence" value="ECO:0007669"/>
    <property type="project" value="InterPro"/>
</dbReference>
<dbReference type="PANTHER" id="PTHR48111:SF1">
    <property type="entry name" value="TWO-COMPONENT RESPONSE REGULATOR ORR33"/>
    <property type="match status" value="1"/>
</dbReference>
<dbReference type="GO" id="GO:0000156">
    <property type="term" value="F:phosphorelay response regulator activity"/>
    <property type="evidence" value="ECO:0007669"/>
    <property type="project" value="TreeGrafter"/>
</dbReference>
<dbReference type="RefSeq" id="WP_349243933.1">
    <property type="nucleotide sequence ID" value="NZ_JASCXX010000005.1"/>
</dbReference>
<dbReference type="InterPro" id="IPR036388">
    <property type="entry name" value="WH-like_DNA-bd_sf"/>
</dbReference>
<dbReference type="CDD" id="cd00383">
    <property type="entry name" value="trans_reg_C"/>
    <property type="match status" value="1"/>
</dbReference>
<sequence>METILIVEDDPTMLRGLKDNFEFHNYRVLTAEDGEAGLNAALDARPDLILLDLMLPKINGYEVCRLIRKEKLDMPIIMLTAKGEESDIVLGLNLGADDYVTKPFSIKELLARTEALLRRTRSVEPEVYRFGDCTLDIAARKLTRGQEEIKLSPKEFKLLELFAKKPGRALSRDEILNLVWGYDSISGPRTIDRFVTTLRNKIEPDPHNPVYIHTLREIGYKFDPPA</sequence>
<dbReference type="SUPFAM" id="SSF52172">
    <property type="entry name" value="CheY-like"/>
    <property type="match status" value="1"/>
</dbReference>
<evidence type="ECO:0000256" key="5">
    <source>
        <dbReference type="ARBA" id="ARBA00023163"/>
    </source>
</evidence>
<name>A0AAW6TS50_9BACT</name>
<keyword evidence="1 6" id="KW-0597">Phosphoprotein</keyword>
<dbReference type="PANTHER" id="PTHR48111">
    <property type="entry name" value="REGULATOR OF RPOS"/>
    <property type="match status" value="1"/>
</dbReference>
<dbReference type="InterPro" id="IPR039420">
    <property type="entry name" value="WalR-like"/>
</dbReference>
<proteinExistence type="predicted"/>
<evidence type="ECO:0000313" key="10">
    <source>
        <dbReference type="EMBL" id="MDI6448522.1"/>
    </source>
</evidence>
<evidence type="ECO:0000256" key="7">
    <source>
        <dbReference type="PROSITE-ProRule" id="PRU01091"/>
    </source>
</evidence>
<feature type="DNA-binding region" description="OmpR/PhoB-type" evidence="7">
    <location>
        <begin position="125"/>
        <end position="224"/>
    </location>
</feature>
<evidence type="ECO:0000256" key="2">
    <source>
        <dbReference type="ARBA" id="ARBA00023012"/>
    </source>
</evidence>
<accession>A0AAW6TS50</accession>
<dbReference type="PROSITE" id="PS50110">
    <property type="entry name" value="RESPONSE_REGULATORY"/>
    <property type="match status" value="1"/>
</dbReference>
<comment type="caution">
    <text evidence="10">The sequence shown here is derived from an EMBL/GenBank/DDBJ whole genome shotgun (WGS) entry which is preliminary data.</text>
</comment>
<evidence type="ECO:0000256" key="3">
    <source>
        <dbReference type="ARBA" id="ARBA00023015"/>
    </source>
</evidence>
<dbReference type="InterPro" id="IPR001867">
    <property type="entry name" value="OmpR/PhoB-type_DNA-bd"/>
</dbReference>
<evidence type="ECO:0000259" key="8">
    <source>
        <dbReference type="PROSITE" id="PS50110"/>
    </source>
</evidence>
<gene>
    <name evidence="10" type="ORF">QJ522_05665</name>
</gene>
<dbReference type="GO" id="GO:0000976">
    <property type="term" value="F:transcription cis-regulatory region binding"/>
    <property type="evidence" value="ECO:0007669"/>
    <property type="project" value="TreeGrafter"/>
</dbReference>
<dbReference type="InterPro" id="IPR001789">
    <property type="entry name" value="Sig_transdc_resp-reg_receiver"/>
</dbReference>
<feature type="domain" description="OmpR/PhoB-type" evidence="9">
    <location>
        <begin position="125"/>
        <end position="224"/>
    </location>
</feature>
<dbReference type="Pfam" id="PF00486">
    <property type="entry name" value="Trans_reg_C"/>
    <property type="match status" value="1"/>
</dbReference>
<evidence type="ECO:0000256" key="4">
    <source>
        <dbReference type="ARBA" id="ARBA00023125"/>
    </source>
</evidence>
<dbReference type="EMBL" id="JASCXX010000005">
    <property type="protein sequence ID" value="MDI6448522.1"/>
    <property type="molecule type" value="Genomic_DNA"/>
</dbReference>
<evidence type="ECO:0000256" key="6">
    <source>
        <dbReference type="PROSITE-ProRule" id="PRU00169"/>
    </source>
</evidence>
<keyword evidence="3" id="KW-0805">Transcription regulation</keyword>
<dbReference type="Gene3D" id="3.40.50.2300">
    <property type="match status" value="1"/>
</dbReference>
<dbReference type="Pfam" id="PF00072">
    <property type="entry name" value="Response_reg"/>
    <property type="match status" value="1"/>
</dbReference>
<evidence type="ECO:0000256" key="1">
    <source>
        <dbReference type="ARBA" id="ARBA00022553"/>
    </source>
</evidence>
<dbReference type="Gene3D" id="6.10.250.690">
    <property type="match status" value="1"/>
</dbReference>
<evidence type="ECO:0000259" key="9">
    <source>
        <dbReference type="PROSITE" id="PS51755"/>
    </source>
</evidence>
<dbReference type="PROSITE" id="PS51755">
    <property type="entry name" value="OMPR_PHOB"/>
    <property type="match status" value="1"/>
</dbReference>
<protein>
    <submittedName>
        <fullName evidence="10">Response regulator transcription factor</fullName>
    </submittedName>
</protein>
<reference evidence="10" key="1">
    <citation type="submission" date="2023-05" db="EMBL/GenBank/DDBJ databases">
        <title>Anaerotaeda fermentans gen. nov., sp. nov., a novel anaerobic planctomycete of the new family within the order Sedimentisphaerales isolated from Taman Peninsula, Russia.</title>
        <authorList>
            <person name="Khomyakova M.A."/>
            <person name="Merkel A.Y."/>
            <person name="Slobodkin A.I."/>
        </authorList>
    </citation>
    <scope>NUCLEOTIDE SEQUENCE</scope>
    <source>
        <strain evidence="10">M17dextr</strain>
    </source>
</reference>
<dbReference type="InterPro" id="IPR011006">
    <property type="entry name" value="CheY-like_superfamily"/>
</dbReference>
<feature type="domain" description="Response regulatory" evidence="8">
    <location>
        <begin position="3"/>
        <end position="117"/>
    </location>
</feature>
<dbReference type="Gene3D" id="1.10.10.10">
    <property type="entry name" value="Winged helix-like DNA-binding domain superfamily/Winged helix DNA-binding domain"/>
    <property type="match status" value="1"/>
</dbReference>
<dbReference type="SMART" id="SM00448">
    <property type="entry name" value="REC"/>
    <property type="match status" value="1"/>
</dbReference>
<dbReference type="GO" id="GO:0032993">
    <property type="term" value="C:protein-DNA complex"/>
    <property type="evidence" value="ECO:0007669"/>
    <property type="project" value="TreeGrafter"/>
</dbReference>